<name>E2BGM1_HARSA</name>
<keyword evidence="4" id="KW-0802">TPR repeat</keyword>
<evidence type="ECO:0000313" key="6">
    <source>
        <dbReference type="Proteomes" id="UP000008237"/>
    </source>
</evidence>
<dbReference type="EMBL" id="GL448193">
    <property type="protein sequence ID" value="EFN85149.1"/>
    <property type="molecule type" value="Genomic_DNA"/>
</dbReference>
<dbReference type="PANTHER" id="PTHR46630:SF1">
    <property type="entry name" value="TETRATRICOPEPTIDE REPEAT PROTEIN 29"/>
    <property type="match status" value="1"/>
</dbReference>
<dbReference type="OMA" id="ICARRRS"/>
<dbReference type="InterPro" id="IPR051476">
    <property type="entry name" value="Bac_ResReg_Asp_Phosphatase"/>
</dbReference>
<gene>
    <name evidence="5" type="ORF">EAI_01233</name>
</gene>
<dbReference type="PANTHER" id="PTHR46630">
    <property type="entry name" value="TETRATRICOPEPTIDE REPEAT PROTEIN 29"/>
    <property type="match status" value="1"/>
</dbReference>
<sequence>MKQRYNTLLVLQICARRRSIFSLFSIDVPPTRFYLPLHEAIVHELEENGYDESIGYLRELLELDEEARKGAGPGTLAWKKPRLKDNKSALLHLKEGFFAFEQAKNAGDSVSMTMAFLHTATSFQTMACEWWWVAERLYRSAITNAERRPDVATPHLEKSFDLYNELGLYGEANKARIIAGVSRGQGSIDKYIDLVRRCGTAVGSKAISTLCQWKNRRNTFFTETKLCTEDSEDLDGEHIDETMSSAPSVTTITADVAKSNIDN</sequence>
<evidence type="ECO:0000256" key="3">
    <source>
        <dbReference type="ARBA" id="ARBA00022737"/>
    </source>
</evidence>
<protein>
    <recommendedName>
        <fullName evidence="7">Tetratricopeptide repeat protein 29</fullName>
    </recommendedName>
</protein>
<proteinExistence type="predicted"/>
<organism evidence="6">
    <name type="scientific">Harpegnathos saltator</name>
    <name type="common">Jerdon's jumping ant</name>
    <dbReference type="NCBI Taxonomy" id="610380"/>
    <lineage>
        <taxon>Eukaryota</taxon>
        <taxon>Metazoa</taxon>
        <taxon>Ecdysozoa</taxon>
        <taxon>Arthropoda</taxon>
        <taxon>Hexapoda</taxon>
        <taxon>Insecta</taxon>
        <taxon>Pterygota</taxon>
        <taxon>Neoptera</taxon>
        <taxon>Endopterygota</taxon>
        <taxon>Hymenoptera</taxon>
        <taxon>Apocrita</taxon>
        <taxon>Aculeata</taxon>
        <taxon>Formicoidea</taxon>
        <taxon>Formicidae</taxon>
        <taxon>Ponerinae</taxon>
        <taxon>Ponerini</taxon>
        <taxon>Harpegnathos</taxon>
    </lineage>
</organism>
<keyword evidence="2" id="KW-0963">Cytoplasm</keyword>
<dbReference type="GO" id="GO:0005737">
    <property type="term" value="C:cytoplasm"/>
    <property type="evidence" value="ECO:0007669"/>
    <property type="project" value="UniProtKB-SubCell"/>
</dbReference>
<evidence type="ECO:0000256" key="2">
    <source>
        <dbReference type="ARBA" id="ARBA00022490"/>
    </source>
</evidence>
<evidence type="ECO:0000256" key="1">
    <source>
        <dbReference type="ARBA" id="ARBA00004496"/>
    </source>
</evidence>
<reference evidence="5 6" key="1">
    <citation type="journal article" date="2010" name="Science">
        <title>Genomic comparison of the ants Camponotus floridanus and Harpegnathos saltator.</title>
        <authorList>
            <person name="Bonasio R."/>
            <person name="Zhang G."/>
            <person name="Ye C."/>
            <person name="Mutti N.S."/>
            <person name="Fang X."/>
            <person name="Qin N."/>
            <person name="Donahue G."/>
            <person name="Yang P."/>
            <person name="Li Q."/>
            <person name="Li C."/>
            <person name="Zhang P."/>
            <person name="Huang Z."/>
            <person name="Berger S.L."/>
            <person name="Reinberg D."/>
            <person name="Wang J."/>
            <person name="Liebig J."/>
        </authorList>
    </citation>
    <scope>NUCLEOTIDE SEQUENCE [LARGE SCALE GENOMIC DNA]</scope>
    <source>
        <strain evidence="5 6">R22 G/1</strain>
    </source>
</reference>
<dbReference type="OrthoDB" id="7594656at2759"/>
<keyword evidence="6" id="KW-1185">Reference proteome</keyword>
<keyword evidence="3" id="KW-0677">Repeat</keyword>
<dbReference type="Proteomes" id="UP000008237">
    <property type="component" value="Unassembled WGS sequence"/>
</dbReference>
<dbReference type="AlphaFoldDB" id="E2BGM1"/>
<evidence type="ECO:0000313" key="5">
    <source>
        <dbReference type="EMBL" id="EFN85149.1"/>
    </source>
</evidence>
<dbReference type="GO" id="GO:0005929">
    <property type="term" value="C:cilium"/>
    <property type="evidence" value="ECO:0007669"/>
    <property type="project" value="TreeGrafter"/>
</dbReference>
<accession>E2BGM1</accession>
<dbReference type="InParanoid" id="E2BGM1"/>
<evidence type="ECO:0000256" key="4">
    <source>
        <dbReference type="ARBA" id="ARBA00022803"/>
    </source>
</evidence>
<dbReference type="GO" id="GO:0003341">
    <property type="term" value="P:cilium movement"/>
    <property type="evidence" value="ECO:0007669"/>
    <property type="project" value="TreeGrafter"/>
</dbReference>
<comment type="subcellular location">
    <subcellularLocation>
        <location evidence="1">Cytoplasm</location>
    </subcellularLocation>
</comment>
<evidence type="ECO:0008006" key="7">
    <source>
        <dbReference type="Google" id="ProtNLM"/>
    </source>
</evidence>